<gene>
    <name evidence="1" type="ORF">CCACVL1_04668</name>
</gene>
<evidence type="ECO:0000313" key="2">
    <source>
        <dbReference type="Proteomes" id="UP000188268"/>
    </source>
</evidence>
<comment type="caution">
    <text evidence="1">The sequence shown here is derived from an EMBL/GenBank/DDBJ whole genome shotgun (WGS) entry which is preliminary data.</text>
</comment>
<dbReference type="Proteomes" id="UP000188268">
    <property type="component" value="Unassembled WGS sequence"/>
</dbReference>
<name>A0A1R3JQE0_COCAP</name>
<reference evidence="1 2" key="1">
    <citation type="submission" date="2013-09" db="EMBL/GenBank/DDBJ databases">
        <title>Corchorus capsularis genome sequencing.</title>
        <authorList>
            <person name="Alam M."/>
            <person name="Haque M.S."/>
            <person name="Islam M.S."/>
            <person name="Emdad E.M."/>
            <person name="Islam M.M."/>
            <person name="Ahmed B."/>
            <person name="Halim A."/>
            <person name="Hossen Q.M.M."/>
            <person name="Hossain M.Z."/>
            <person name="Ahmed R."/>
            <person name="Khan M.M."/>
            <person name="Islam R."/>
            <person name="Rashid M.M."/>
            <person name="Khan S.A."/>
            <person name="Rahman M.S."/>
            <person name="Alam M."/>
        </authorList>
    </citation>
    <scope>NUCLEOTIDE SEQUENCE [LARGE SCALE GENOMIC DNA]</scope>
    <source>
        <strain evidence="2">cv. CVL-1</strain>
        <tissue evidence="1">Whole seedling</tissue>
    </source>
</reference>
<dbReference type="Gramene" id="OMO97066">
    <property type="protein sequence ID" value="OMO97066"/>
    <property type="gene ID" value="CCACVL1_04668"/>
</dbReference>
<protein>
    <submittedName>
        <fullName evidence="1">Uncharacterized protein</fullName>
    </submittedName>
</protein>
<keyword evidence="2" id="KW-1185">Reference proteome</keyword>
<dbReference type="EMBL" id="AWWV01007282">
    <property type="protein sequence ID" value="OMO97066.1"/>
    <property type="molecule type" value="Genomic_DNA"/>
</dbReference>
<dbReference type="AlphaFoldDB" id="A0A1R3JQE0"/>
<feature type="non-terminal residue" evidence="1">
    <location>
        <position position="1"/>
    </location>
</feature>
<accession>A0A1R3JQE0</accession>
<proteinExistence type="predicted"/>
<evidence type="ECO:0000313" key="1">
    <source>
        <dbReference type="EMBL" id="OMO97066.1"/>
    </source>
</evidence>
<sequence length="26" mass="2959">EEGMRKSCGDRRKLAEAKVTLITPRN</sequence>
<organism evidence="1 2">
    <name type="scientific">Corchorus capsularis</name>
    <name type="common">Jute</name>
    <dbReference type="NCBI Taxonomy" id="210143"/>
    <lineage>
        <taxon>Eukaryota</taxon>
        <taxon>Viridiplantae</taxon>
        <taxon>Streptophyta</taxon>
        <taxon>Embryophyta</taxon>
        <taxon>Tracheophyta</taxon>
        <taxon>Spermatophyta</taxon>
        <taxon>Magnoliopsida</taxon>
        <taxon>eudicotyledons</taxon>
        <taxon>Gunneridae</taxon>
        <taxon>Pentapetalae</taxon>
        <taxon>rosids</taxon>
        <taxon>malvids</taxon>
        <taxon>Malvales</taxon>
        <taxon>Malvaceae</taxon>
        <taxon>Grewioideae</taxon>
        <taxon>Apeibeae</taxon>
        <taxon>Corchorus</taxon>
    </lineage>
</organism>